<evidence type="ECO:0000256" key="1">
    <source>
        <dbReference type="ARBA" id="ARBA00009981"/>
    </source>
</evidence>
<keyword evidence="4" id="KW-1185">Reference proteome</keyword>
<comment type="caution">
    <text evidence="3">The sequence shown here is derived from an EMBL/GenBank/DDBJ whole genome shotgun (WGS) entry which is preliminary data.</text>
</comment>
<dbReference type="NCBIfam" id="TIGR01552">
    <property type="entry name" value="phd_fam"/>
    <property type="match status" value="1"/>
</dbReference>
<gene>
    <name evidence="3" type="ORF">WCD74_26570</name>
</gene>
<name>A0ABU8MXH7_9PSEU</name>
<evidence type="ECO:0000313" key="3">
    <source>
        <dbReference type="EMBL" id="MEJ2871350.1"/>
    </source>
</evidence>
<proteinExistence type="inferred from homology"/>
<comment type="similarity">
    <text evidence="1 2">Belongs to the phD/YefM antitoxin family.</text>
</comment>
<evidence type="ECO:0000313" key="4">
    <source>
        <dbReference type="Proteomes" id="UP001385809"/>
    </source>
</evidence>
<evidence type="ECO:0000256" key="2">
    <source>
        <dbReference type="RuleBase" id="RU362080"/>
    </source>
</evidence>
<dbReference type="Proteomes" id="UP001385809">
    <property type="component" value="Unassembled WGS sequence"/>
</dbReference>
<organism evidence="3 4">
    <name type="scientific">Actinomycetospora aurantiaca</name>
    <dbReference type="NCBI Taxonomy" id="3129233"/>
    <lineage>
        <taxon>Bacteria</taxon>
        <taxon>Bacillati</taxon>
        <taxon>Actinomycetota</taxon>
        <taxon>Actinomycetes</taxon>
        <taxon>Pseudonocardiales</taxon>
        <taxon>Pseudonocardiaceae</taxon>
        <taxon>Actinomycetospora</taxon>
    </lineage>
</organism>
<comment type="function">
    <text evidence="2">Antitoxin component of a type II toxin-antitoxin (TA) system.</text>
</comment>
<reference evidence="3 4" key="1">
    <citation type="submission" date="2024-03" db="EMBL/GenBank/DDBJ databases">
        <title>Actinomycetospora sp. OC33-EN08, a novel actinomycete isolated from wild orchid (Aerides multiflora).</title>
        <authorList>
            <person name="Suriyachadkun C."/>
        </authorList>
    </citation>
    <scope>NUCLEOTIDE SEQUENCE [LARGE SCALE GENOMIC DNA]</scope>
    <source>
        <strain evidence="3 4">OC33-EN08</strain>
    </source>
</reference>
<dbReference type="PANTHER" id="PTHR33713:SF10">
    <property type="entry name" value="ANTITOXIN YAFN"/>
    <property type="match status" value="1"/>
</dbReference>
<sequence length="90" mass="10205">MSTESLRSVRDHLSEVVDRVEHHHERVVITRNGRDAAVIISPEDLAEIEETLSVASDPEALADIRESDESYGRDDVVRGTDAVRRLLRER</sequence>
<dbReference type="InterPro" id="IPR006442">
    <property type="entry name" value="Antitoxin_Phd/YefM"/>
</dbReference>
<dbReference type="RefSeq" id="WP_337697918.1">
    <property type="nucleotide sequence ID" value="NZ_JBBEGN010000021.1"/>
</dbReference>
<dbReference type="PANTHER" id="PTHR33713">
    <property type="entry name" value="ANTITOXIN YAFN-RELATED"/>
    <property type="match status" value="1"/>
</dbReference>
<dbReference type="Pfam" id="PF02604">
    <property type="entry name" value="PhdYeFM_antitox"/>
    <property type="match status" value="1"/>
</dbReference>
<accession>A0ABU8MXH7</accession>
<dbReference type="Gene3D" id="3.40.1620.10">
    <property type="entry name" value="YefM-like domain"/>
    <property type="match status" value="1"/>
</dbReference>
<dbReference type="InterPro" id="IPR036165">
    <property type="entry name" value="YefM-like_sf"/>
</dbReference>
<dbReference type="SUPFAM" id="SSF143120">
    <property type="entry name" value="YefM-like"/>
    <property type="match status" value="1"/>
</dbReference>
<dbReference type="InterPro" id="IPR051405">
    <property type="entry name" value="phD/YefM_antitoxin"/>
</dbReference>
<dbReference type="EMBL" id="JBBEGN010000021">
    <property type="protein sequence ID" value="MEJ2871350.1"/>
    <property type="molecule type" value="Genomic_DNA"/>
</dbReference>
<protein>
    <recommendedName>
        <fullName evidence="2">Antitoxin</fullName>
    </recommendedName>
</protein>